<organism evidence="1 2">
    <name type="scientific">Massariosphaeria phaeospora</name>
    <dbReference type="NCBI Taxonomy" id="100035"/>
    <lineage>
        <taxon>Eukaryota</taxon>
        <taxon>Fungi</taxon>
        <taxon>Dikarya</taxon>
        <taxon>Ascomycota</taxon>
        <taxon>Pezizomycotina</taxon>
        <taxon>Dothideomycetes</taxon>
        <taxon>Pleosporomycetidae</taxon>
        <taxon>Pleosporales</taxon>
        <taxon>Pleosporales incertae sedis</taxon>
        <taxon>Massariosphaeria</taxon>
    </lineage>
</organism>
<comment type="caution">
    <text evidence="1">The sequence shown here is derived from an EMBL/GenBank/DDBJ whole genome shotgun (WGS) entry which is preliminary data.</text>
</comment>
<reference evidence="1 2" key="1">
    <citation type="submission" date="2020-01" db="EMBL/GenBank/DDBJ databases">
        <authorList>
            <consortium name="DOE Joint Genome Institute"/>
            <person name="Haridas S."/>
            <person name="Albert R."/>
            <person name="Binder M."/>
            <person name="Bloem J."/>
            <person name="Labutti K."/>
            <person name="Salamov A."/>
            <person name="Andreopoulos B."/>
            <person name="Baker S.E."/>
            <person name="Barry K."/>
            <person name="Bills G."/>
            <person name="Bluhm B.H."/>
            <person name="Cannon C."/>
            <person name="Castanera R."/>
            <person name="Culley D.E."/>
            <person name="Daum C."/>
            <person name="Ezra D."/>
            <person name="Gonzalez J.B."/>
            <person name="Henrissat B."/>
            <person name="Kuo A."/>
            <person name="Liang C."/>
            <person name="Lipzen A."/>
            <person name="Lutzoni F."/>
            <person name="Magnuson J."/>
            <person name="Mondo S."/>
            <person name="Nolan M."/>
            <person name="Ohm R."/>
            <person name="Pangilinan J."/>
            <person name="Park H.-J.H."/>
            <person name="Ramirez L."/>
            <person name="Alfaro M."/>
            <person name="Sun H."/>
            <person name="Tritt A."/>
            <person name="Yoshinaga Y."/>
            <person name="Zwiers L.-H.L."/>
            <person name="Turgeon B.G."/>
            <person name="Goodwin S.B."/>
            <person name="Spatafora J.W."/>
            <person name="Crous P.W."/>
            <person name="Grigoriev I.V."/>
        </authorList>
    </citation>
    <scope>NUCLEOTIDE SEQUENCE [LARGE SCALE GENOMIC DNA]</scope>
    <source>
        <strain evidence="1 2">CBS 611.86</strain>
    </source>
</reference>
<evidence type="ECO:0008006" key="3">
    <source>
        <dbReference type="Google" id="ProtNLM"/>
    </source>
</evidence>
<keyword evidence="2" id="KW-1185">Reference proteome</keyword>
<accession>A0A7C8M1U4</accession>
<protein>
    <recommendedName>
        <fullName evidence="3">F-box domain-containing protein</fullName>
    </recommendedName>
</protein>
<proteinExistence type="predicted"/>
<dbReference type="Gene3D" id="3.80.10.10">
    <property type="entry name" value="Ribonuclease Inhibitor"/>
    <property type="match status" value="1"/>
</dbReference>
<dbReference type="OrthoDB" id="3794824at2759"/>
<dbReference type="AlphaFoldDB" id="A0A7C8M1U4"/>
<gene>
    <name evidence="1" type="ORF">BDV95DRAFT_250453</name>
</gene>
<name>A0A7C8M1U4_9PLEO</name>
<evidence type="ECO:0000313" key="2">
    <source>
        <dbReference type="Proteomes" id="UP000481861"/>
    </source>
</evidence>
<dbReference type="EMBL" id="JAADJZ010000032">
    <property type="protein sequence ID" value="KAF2865578.1"/>
    <property type="molecule type" value="Genomic_DNA"/>
</dbReference>
<dbReference type="InterPro" id="IPR032675">
    <property type="entry name" value="LRR_dom_sf"/>
</dbReference>
<evidence type="ECO:0000313" key="1">
    <source>
        <dbReference type="EMBL" id="KAF2865578.1"/>
    </source>
</evidence>
<dbReference type="Proteomes" id="UP000481861">
    <property type="component" value="Unassembled WGS sequence"/>
</dbReference>
<sequence>MDICSRLPTEVQDMVLHRLRSSKDLKSLRLVDWHLNRVATPFLWETLSIIFCDFRNRDIEDLLDSDVPRHVKYLTVRACQHDNHNGWPTGFEANVMRLLCALPRDALRVFDCTDGLDVIALEMLLKLQTGLRELVYKTKDVGAYRRVPRPAWIRDSFKHVRRLGVFLKRNDGVDFGAWLKHMPALEVLEVNGTLHRVGPVETRVFQLLGWPLPPPAIVLQSLRLNHMRLPNDVRSLYDTFAFSQLKTLEIEACTHSVGLLQHLVQEFLQVATKPALKRFVYADQQDQGTIRHVEDFLSSFSGLGTLYVDCAKALPLHRACIVAHGAFPETVILNTHSMWTNATLIDPYYYSSAALLRIARACPNIKELGIHISPINLGTWPALQPHRLLHNTKFAERLRAIAHFTKLHTLRLTTAPKISNPHRQSIPVHSMQAMCQQAATEIMSFLANHGSPVKVLAFSPVRINMAEMPNIAEIKGTLDGNGHGWPHYYYQRGEVKLPSSIVKTIAMPWSKKAMVEEQGTISEMEMLMFLLAKHKVVWGIMLGRLNCVISLAASSDLA</sequence>